<dbReference type="SUPFAM" id="SSF52047">
    <property type="entry name" value="RNI-like"/>
    <property type="match status" value="1"/>
</dbReference>
<dbReference type="GO" id="GO:0031146">
    <property type="term" value="P:SCF-dependent proteasomal ubiquitin-dependent protein catabolic process"/>
    <property type="evidence" value="ECO:0007669"/>
    <property type="project" value="TreeGrafter"/>
</dbReference>
<evidence type="ECO:0000313" key="3">
    <source>
        <dbReference type="Proteomes" id="UP000654370"/>
    </source>
</evidence>
<protein>
    <submittedName>
        <fullName evidence="2">Uncharacterized protein</fullName>
    </submittedName>
</protein>
<keyword evidence="3" id="KW-1185">Reference proteome</keyword>
<dbReference type="OrthoDB" id="9994419at2759"/>
<dbReference type="GO" id="GO:0019005">
    <property type="term" value="C:SCF ubiquitin ligase complex"/>
    <property type="evidence" value="ECO:0007669"/>
    <property type="project" value="TreeGrafter"/>
</dbReference>
<comment type="caution">
    <text evidence="2">The sequence shown here is derived from an EMBL/GenBank/DDBJ whole genome shotgun (WGS) entry which is preliminary data.</text>
</comment>
<dbReference type="Gene3D" id="3.80.10.10">
    <property type="entry name" value="Ribonuclease Inhibitor"/>
    <property type="match status" value="2"/>
</dbReference>
<feature type="compositionally biased region" description="Low complexity" evidence="1">
    <location>
        <begin position="200"/>
        <end position="210"/>
    </location>
</feature>
<dbReference type="Proteomes" id="UP000654370">
    <property type="component" value="Unassembled WGS sequence"/>
</dbReference>
<accession>A0A8H7PJI0</accession>
<dbReference type="PANTHER" id="PTHR13318">
    <property type="entry name" value="PARTNER OF PAIRED, ISOFORM B-RELATED"/>
    <property type="match status" value="1"/>
</dbReference>
<feature type="region of interest" description="Disordered" evidence="1">
    <location>
        <begin position="161"/>
        <end position="212"/>
    </location>
</feature>
<gene>
    <name evidence="2" type="ORF">INT43_004444</name>
</gene>
<dbReference type="EMBL" id="JAEPQZ010000013">
    <property type="protein sequence ID" value="KAG2174421.1"/>
    <property type="molecule type" value="Genomic_DNA"/>
</dbReference>
<dbReference type="AlphaFoldDB" id="A0A8H7PJI0"/>
<reference evidence="2" key="1">
    <citation type="submission" date="2020-12" db="EMBL/GenBank/DDBJ databases">
        <title>Metabolic potential, ecology and presence of endohyphal bacteria is reflected in genomic diversity of Mucoromycotina.</title>
        <authorList>
            <person name="Muszewska A."/>
            <person name="Okrasinska A."/>
            <person name="Steczkiewicz K."/>
            <person name="Drgas O."/>
            <person name="Orlowska M."/>
            <person name="Perlinska-Lenart U."/>
            <person name="Aleksandrzak-Piekarczyk T."/>
            <person name="Szatraj K."/>
            <person name="Zielenkiewicz U."/>
            <person name="Pilsyk S."/>
            <person name="Malc E."/>
            <person name="Mieczkowski P."/>
            <person name="Kruszewska J.S."/>
            <person name="Biernat P."/>
            <person name="Pawlowska J."/>
        </authorList>
    </citation>
    <scope>NUCLEOTIDE SEQUENCE</scope>
    <source>
        <strain evidence="2">WA0000067209</strain>
    </source>
</reference>
<dbReference type="InterPro" id="IPR032675">
    <property type="entry name" value="LRR_dom_sf"/>
</dbReference>
<organism evidence="2 3">
    <name type="scientific">Mortierella isabellina</name>
    <name type="common">Filamentous fungus</name>
    <name type="synonym">Umbelopsis isabellina</name>
    <dbReference type="NCBI Taxonomy" id="91625"/>
    <lineage>
        <taxon>Eukaryota</taxon>
        <taxon>Fungi</taxon>
        <taxon>Fungi incertae sedis</taxon>
        <taxon>Mucoromycota</taxon>
        <taxon>Mucoromycotina</taxon>
        <taxon>Umbelopsidomycetes</taxon>
        <taxon>Umbelopsidales</taxon>
        <taxon>Umbelopsidaceae</taxon>
        <taxon>Umbelopsis</taxon>
    </lineage>
</organism>
<name>A0A8H7PJI0_MORIS</name>
<sequence length="488" mass="53263">MVPVELQLLVLDQLYFLDSDNSHRSLTNGTLVCRSYHAHLQPKIYHTLSVSSPQRYNRLLQQLYNMKLVKCLDLSAYTSMGSGWTDAKAKTVINAESLALLIRSCSQLETLLLGDAFGNIIDSSVLSFIFSRPKLSGLDLVACSSPMFAKSMAVTMGNLQTASNQVSESDEPRAYSSGTDPSVPQHLDEDSAISDDPTKSLCSSPSSSRRGSWDVACSSAITNDDVVTLPPSLDNLSLHMCSSLSESSVLVPLLSSLSALNKVDLSHTKITTSTLWNIAPDALTELSLRYCRGLTCCNAGLPYLLARFQKLTYLNLAMDPNLGGSRFCESCLAHLMSNITPQLKTLDISGSFELNDVHLNAIPQNHQLEKLSIAHCRGITLEAVLKLIKRSPRLSYINVAGVTSVEMTLPSLMRLLESQSLAVTEISDQVCNVLPSTVCGWQKSRHGRRCYLYSATGSAAKPELTHPYKLSIASDTLSPLAKYWSFAV</sequence>
<proteinExistence type="predicted"/>
<evidence type="ECO:0000313" key="2">
    <source>
        <dbReference type="EMBL" id="KAG2174421.1"/>
    </source>
</evidence>
<evidence type="ECO:0000256" key="1">
    <source>
        <dbReference type="SAM" id="MobiDB-lite"/>
    </source>
</evidence>